<keyword evidence="6" id="KW-0547">Nucleotide-binding</keyword>
<evidence type="ECO:0000256" key="5">
    <source>
        <dbReference type="ARBA" id="ARBA00022729"/>
    </source>
</evidence>
<evidence type="ECO:0000256" key="8">
    <source>
        <dbReference type="ARBA" id="ARBA00023136"/>
    </source>
</evidence>
<feature type="domain" description="Guanylate cyclase" evidence="12">
    <location>
        <begin position="88"/>
        <end position="218"/>
    </location>
</feature>
<dbReference type="FunFam" id="3.30.70.1230:FF:000050">
    <property type="entry name" value="Guanylate cyclase"/>
    <property type="match status" value="1"/>
</dbReference>
<keyword evidence="14" id="KW-1185">Reference proteome</keyword>
<dbReference type="PROSITE" id="PS50125">
    <property type="entry name" value="GUANYLATE_CYCLASE_2"/>
    <property type="match status" value="1"/>
</dbReference>
<evidence type="ECO:0000256" key="1">
    <source>
        <dbReference type="ARBA" id="ARBA00001436"/>
    </source>
</evidence>
<evidence type="ECO:0000256" key="10">
    <source>
        <dbReference type="ARBA" id="ARBA00023239"/>
    </source>
</evidence>
<evidence type="ECO:0000256" key="6">
    <source>
        <dbReference type="ARBA" id="ARBA00022741"/>
    </source>
</evidence>
<feature type="transmembrane region" description="Helical" evidence="11">
    <location>
        <begin position="294"/>
        <end position="315"/>
    </location>
</feature>
<feature type="transmembrane region" description="Helical" evidence="11">
    <location>
        <begin position="706"/>
        <end position="725"/>
    </location>
</feature>
<keyword evidence="5" id="KW-0732">Signal</keyword>
<gene>
    <name evidence="13" type="ORF">MSPICULIGERA_LOCUS7732</name>
</gene>
<dbReference type="Gene3D" id="3.30.70.1230">
    <property type="entry name" value="Nucleotide cyclase"/>
    <property type="match status" value="1"/>
</dbReference>
<sequence>MMSQREILDQIMNNNLQPEVHSEGDALLQIMQECWRPTPESRPKLRLINQTVAQEQTDRLLCEMLPATVAQVLKQGGLVPPRSYDSVTVLFCQIMDFNTLCSKSNAEQIVTFLNDTFTLFDEIVKVHDAYKVETTGETYMVASGVPTENGGRHVFEIADISLELRDASYRYQVLHLPDFKVRVRIGFHCGPIAAGVIGLRSPRYCLFGDTVNFASRMQSNCPPNQIQTSEITALKLFDVPEYRLVKRGIVHVKGKGEKMPGHTRLLPVIQAVELKGSKVLNERSYEDVLRRRRMMFACCLIAWLAVIILIAAMAIPKWEVLTFTNIDWEIVRVELGVWGEWRQTTNTSRPITEWIPHFPAPPAHLTRLAGEDLKHYYRAQAVIGIIGLVLLIATNLLAMYTFYHHRYTYKRLTAALYFVCTMCVLAAIEVLSNSVDEWNTTVVAKSQDETHWDYDAVRESGYAKYMAYSVVIICALSSLTFLYGSHKQKGENAATAEFEIEDRPIHMGRLMSVLRRGWKQVKEWDIRTEPLIFFLAACNSVKGIVTPSLSEAKMKRTYILPPGAKEKTFYNKKMVLWDQNYDYVNLPIACIIGVIYGGYSDHYGRKWPMLIGILSVVLDTAFRILIWHPETDWPLQWIFAAASLAGFLGDFLLTMSAINAYVTDQFPDKKTASLRMIVVSILFSLGQFGGSQLADWLLHFVSEINMLIIVEGVFVFSFFFGLFLIDNRIPAALPLQQEENPSLDEIVPPPKNVIEVAGRSFVSLWESVKIFFRPREGHRRLFLWLCFVANFLDQFVFGEEKGLIGTYTRLSPFNWDTHTYAQYKSWRPIVQIIGLFVGTLLFKKLFRLRDSLVITFAIASMGLCAVAIGLAHMTWVIFASLPVGSLHGLLNPLTYSFMSCLIEQNEIGKAFAVSSIAQKLAGIAQTAILQNIYTATVDWYMGFVWLLMGGITAIAVAIYAVVHVIAKREGIEPDP</sequence>
<feature type="transmembrane region" description="Helical" evidence="11">
    <location>
        <begin position="825"/>
        <end position="842"/>
    </location>
</feature>
<keyword evidence="3" id="KW-1003">Cell membrane</keyword>
<evidence type="ECO:0000256" key="9">
    <source>
        <dbReference type="ARBA" id="ARBA00023180"/>
    </source>
</evidence>
<dbReference type="AlphaFoldDB" id="A0AA36FVL0"/>
<evidence type="ECO:0000256" key="11">
    <source>
        <dbReference type="SAM" id="Phobius"/>
    </source>
</evidence>
<dbReference type="PANTHER" id="PTHR11920:SF355">
    <property type="entry name" value="RECEPTOR-TYPE GUANYLATE CYCLASE GCY-10-RELATED"/>
    <property type="match status" value="1"/>
</dbReference>
<feature type="transmembrane region" description="Helical" evidence="11">
    <location>
        <begin position="939"/>
        <end position="962"/>
    </location>
</feature>
<feature type="transmembrane region" description="Helical" evidence="11">
    <location>
        <begin position="854"/>
        <end position="878"/>
    </location>
</feature>
<evidence type="ECO:0000313" key="14">
    <source>
        <dbReference type="Proteomes" id="UP001177023"/>
    </source>
</evidence>
<comment type="subcellular location">
    <subcellularLocation>
        <location evidence="2">Cell membrane</location>
        <topology evidence="2">Single-pass type I membrane protein</topology>
    </subcellularLocation>
</comment>
<feature type="transmembrane region" description="Helical" evidence="11">
    <location>
        <begin position="414"/>
        <end position="432"/>
    </location>
</feature>
<dbReference type="GO" id="GO:0035556">
    <property type="term" value="P:intracellular signal transduction"/>
    <property type="evidence" value="ECO:0007669"/>
    <property type="project" value="InterPro"/>
</dbReference>
<evidence type="ECO:0000256" key="7">
    <source>
        <dbReference type="ARBA" id="ARBA00022989"/>
    </source>
</evidence>
<proteinExistence type="predicted"/>
<dbReference type="Gene3D" id="1.20.140.150">
    <property type="match status" value="1"/>
</dbReference>
<feature type="transmembrane region" description="Helical" evidence="11">
    <location>
        <begin position="381"/>
        <end position="402"/>
    </location>
</feature>
<dbReference type="Proteomes" id="UP001177023">
    <property type="component" value="Unassembled WGS sequence"/>
</dbReference>
<dbReference type="GO" id="GO:0007606">
    <property type="term" value="P:sensory perception of chemical stimulus"/>
    <property type="evidence" value="ECO:0007669"/>
    <property type="project" value="UniProtKB-ARBA"/>
</dbReference>
<organism evidence="13 14">
    <name type="scientific">Mesorhabditis spiculigera</name>
    <dbReference type="NCBI Taxonomy" id="96644"/>
    <lineage>
        <taxon>Eukaryota</taxon>
        <taxon>Metazoa</taxon>
        <taxon>Ecdysozoa</taxon>
        <taxon>Nematoda</taxon>
        <taxon>Chromadorea</taxon>
        <taxon>Rhabditida</taxon>
        <taxon>Rhabditina</taxon>
        <taxon>Rhabditomorpha</taxon>
        <taxon>Rhabditoidea</taxon>
        <taxon>Rhabditidae</taxon>
        <taxon>Mesorhabditinae</taxon>
        <taxon>Mesorhabditis</taxon>
    </lineage>
</organism>
<evidence type="ECO:0000256" key="3">
    <source>
        <dbReference type="ARBA" id="ARBA00022475"/>
    </source>
</evidence>
<dbReference type="PANTHER" id="PTHR11920">
    <property type="entry name" value="GUANYLYL CYCLASE"/>
    <property type="match status" value="1"/>
</dbReference>
<feature type="transmembrane region" description="Helical" evidence="11">
    <location>
        <begin position="607"/>
        <end position="626"/>
    </location>
</feature>
<keyword evidence="10" id="KW-0456">Lyase</keyword>
<dbReference type="GO" id="GO:0000166">
    <property type="term" value="F:nucleotide binding"/>
    <property type="evidence" value="ECO:0007669"/>
    <property type="project" value="UniProtKB-KW"/>
</dbReference>
<comment type="caution">
    <text evidence="13">The sequence shown here is derived from an EMBL/GenBank/DDBJ whole genome shotgun (WGS) entry which is preliminary data.</text>
</comment>
<dbReference type="InterPro" id="IPR029787">
    <property type="entry name" value="Nucleotide_cyclase"/>
</dbReference>
<dbReference type="Pfam" id="PF07690">
    <property type="entry name" value="MFS_1"/>
    <property type="match status" value="1"/>
</dbReference>
<dbReference type="CDD" id="cd07302">
    <property type="entry name" value="CHD"/>
    <property type="match status" value="1"/>
</dbReference>
<dbReference type="GO" id="GO:0022857">
    <property type="term" value="F:transmembrane transporter activity"/>
    <property type="evidence" value="ECO:0007669"/>
    <property type="project" value="InterPro"/>
</dbReference>
<dbReference type="Pfam" id="PF00211">
    <property type="entry name" value="Guanylate_cyc"/>
    <property type="match status" value="1"/>
</dbReference>
<dbReference type="GO" id="GO:0005886">
    <property type="term" value="C:plasma membrane"/>
    <property type="evidence" value="ECO:0007669"/>
    <property type="project" value="UniProtKB-SubCell"/>
</dbReference>
<keyword evidence="7 11" id="KW-1133">Transmembrane helix</keyword>
<evidence type="ECO:0000256" key="4">
    <source>
        <dbReference type="ARBA" id="ARBA00022692"/>
    </source>
</evidence>
<feature type="non-terminal residue" evidence="13">
    <location>
        <position position="975"/>
    </location>
</feature>
<reference evidence="13" key="1">
    <citation type="submission" date="2023-06" db="EMBL/GenBank/DDBJ databases">
        <authorList>
            <person name="Delattre M."/>
        </authorList>
    </citation>
    <scope>NUCLEOTIDE SEQUENCE</scope>
    <source>
        <strain evidence="13">AF72</strain>
    </source>
</reference>
<dbReference type="InterPro" id="IPR050401">
    <property type="entry name" value="Cyclic_nucleotide_synthase"/>
</dbReference>
<name>A0AA36FVL0_9BILA</name>
<dbReference type="Gene3D" id="1.20.1250.20">
    <property type="entry name" value="MFS general substrate transporter like domains"/>
    <property type="match status" value="1"/>
</dbReference>
<evidence type="ECO:0000313" key="13">
    <source>
        <dbReference type="EMBL" id="CAJ0569246.1"/>
    </source>
</evidence>
<dbReference type="InterPro" id="IPR011701">
    <property type="entry name" value="MFS"/>
</dbReference>
<dbReference type="SUPFAM" id="SSF103473">
    <property type="entry name" value="MFS general substrate transporter"/>
    <property type="match status" value="1"/>
</dbReference>
<feature type="transmembrane region" description="Helical" evidence="11">
    <location>
        <begin position="465"/>
        <end position="483"/>
    </location>
</feature>
<keyword evidence="9" id="KW-0325">Glycoprotein</keyword>
<feature type="transmembrane region" description="Helical" evidence="11">
    <location>
        <begin position="638"/>
        <end position="662"/>
    </location>
</feature>
<dbReference type="GO" id="GO:0001653">
    <property type="term" value="F:peptide receptor activity"/>
    <property type="evidence" value="ECO:0007669"/>
    <property type="project" value="TreeGrafter"/>
</dbReference>
<dbReference type="GO" id="GO:0004383">
    <property type="term" value="F:guanylate cyclase activity"/>
    <property type="evidence" value="ECO:0007669"/>
    <property type="project" value="UniProtKB-EC"/>
</dbReference>
<dbReference type="InterPro" id="IPR001054">
    <property type="entry name" value="A/G_cyclase"/>
</dbReference>
<accession>A0AA36FVL0</accession>
<dbReference type="GO" id="GO:0007168">
    <property type="term" value="P:receptor guanylyl cyclase signaling pathway"/>
    <property type="evidence" value="ECO:0007669"/>
    <property type="project" value="TreeGrafter"/>
</dbReference>
<keyword evidence="4 11" id="KW-0812">Transmembrane</keyword>
<dbReference type="SUPFAM" id="SSF55073">
    <property type="entry name" value="Nucleotide cyclase"/>
    <property type="match status" value="1"/>
</dbReference>
<evidence type="ECO:0000259" key="12">
    <source>
        <dbReference type="PROSITE" id="PS50125"/>
    </source>
</evidence>
<dbReference type="EMBL" id="CATQJA010001989">
    <property type="protein sequence ID" value="CAJ0569246.1"/>
    <property type="molecule type" value="Genomic_DNA"/>
</dbReference>
<keyword evidence="8 11" id="KW-0472">Membrane</keyword>
<feature type="transmembrane region" description="Helical" evidence="11">
    <location>
        <begin position="674"/>
        <end position="694"/>
    </location>
</feature>
<dbReference type="GO" id="GO:0004016">
    <property type="term" value="F:adenylate cyclase activity"/>
    <property type="evidence" value="ECO:0007669"/>
    <property type="project" value="TreeGrafter"/>
</dbReference>
<dbReference type="InterPro" id="IPR036259">
    <property type="entry name" value="MFS_trans_sf"/>
</dbReference>
<evidence type="ECO:0000256" key="2">
    <source>
        <dbReference type="ARBA" id="ARBA00004251"/>
    </source>
</evidence>
<dbReference type="SMART" id="SM00044">
    <property type="entry name" value="CYCc"/>
    <property type="match status" value="1"/>
</dbReference>
<comment type="catalytic activity">
    <reaction evidence="1">
        <text>GTP = 3',5'-cyclic GMP + diphosphate</text>
        <dbReference type="Rhea" id="RHEA:13665"/>
        <dbReference type="ChEBI" id="CHEBI:33019"/>
        <dbReference type="ChEBI" id="CHEBI:37565"/>
        <dbReference type="ChEBI" id="CHEBI:57746"/>
        <dbReference type="EC" id="4.6.1.2"/>
    </reaction>
</comment>
<feature type="transmembrane region" description="Helical" evidence="11">
    <location>
        <begin position="781"/>
        <end position="797"/>
    </location>
</feature>
<protein>
    <recommendedName>
        <fullName evidence="12">Guanylate cyclase domain-containing protein</fullName>
    </recommendedName>
</protein>